<reference evidence="2 3" key="1">
    <citation type="submission" date="2020-07" db="EMBL/GenBank/DDBJ databases">
        <title>Sequencing the genomes of 1000 actinobacteria strains.</title>
        <authorList>
            <person name="Klenk H.-P."/>
        </authorList>
    </citation>
    <scope>NUCLEOTIDE SEQUENCE [LARGE SCALE GENOMIC DNA]</scope>
    <source>
        <strain evidence="2 3">DSM 23987</strain>
    </source>
</reference>
<evidence type="ECO:0000313" key="3">
    <source>
        <dbReference type="Proteomes" id="UP000573599"/>
    </source>
</evidence>
<feature type="domain" description="DUF559" evidence="1">
    <location>
        <begin position="213"/>
        <end position="275"/>
    </location>
</feature>
<accession>A0A852WST8</accession>
<dbReference type="Pfam" id="PF04480">
    <property type="entry name" value="DUF559"/>
    <property type="match status" value="1"/>
</dbReference>
<sequence>MTPTEALSQLGGRATWSQLRRVTTERALSRAVREGSVVKVGRGRYVLPSVVGHRQAAARHTAVLSHLSAAVEHGWAVKWPPTRPWLTVPRKRKISHRGLEVTYRDLSERERARGVTGFVRTVVDCARKLPFDEALAIADSALRAGDVTRDQLEAAARAANGPGATRVRRVVEAADGRAANPFESVLRAIALGVPGLEARPQVQIADAGCFATVDLGDVRRRLAIEAESFAHHGQRDQLVRDCRRYTELATCGWTLLRFTWNDVMRRPAWVAWAIAACVAVQDGQPRPLPPREHGRAVAG</sequence>
<keyword evidence="2" id="KW-0255">Endonuclease</keyword>
<dbReference type="AlphaFoldDB" id="A0A852WST8"/>
<proteinExistence type="predicted"/>
<name>A0A852WST8_9MICO</name>
<keyword evidence="3" id="KW-1185">Reference proteome</keyword>
<dbReference type="RefSeq" id="WP_179422575.1">
    <property type="nucleotide sequence ID" value="NZ_JACCAB010000001.1"/>
</dbReference>
<protein>
    <submittedName>
        <fullName evidence="2">Very-short-patch-repair endonuclease</fullName>
    </submittedName>
</protein>
<dbReference type="SUPFAM" id="SSF52980">
    <property type="entry name" value="Restriction endonuclease-like"/>
    <property type="match status" value="1"/>
</dbReference>
<evidence type="ECO:0000313" key="2">
    <source>
        <dbReference type="EMBL" id="NYG08272.1"/>
    </source>
</evidence>
<evidence type="ECO:0000259" key="1">
    <source>
        <dbReference type="Pfam" id="PF04480"/>
    </source>
</evidence>
<dbReference type="Gene3D" id="3.40.960.10">
    <property type="entry name" value="VSR Endonuclease"/>
    <property type="match status" value="1"/>
</dbReference>
<organism evidence="2 3">
    <name type="scientific">Pedococcus badiiscoriae</name>
    <dbReference type="NCBI Taxonomy" id="642776"/>
    <lineage>
        <taxon>Bacteria</taxon>
        <taxon>Bacillati</taxon>
        <taxon>Actinomycetota</taxon>
        <taxon>Actinomycetes</taxon>
        <taxon>Micrococcales</taxon>
        <taxon>Intrasporangiaceae</taxon>
        <taxon>Pedococcus</taxon>
    </lineage>
</organism>
<dbReference type="InterPro" id="IPR007569">
    <property type="entry name" value="DUF559"/>
</dbReference>
<dbReference type="EMBL" id="JACCAB010000001">
    <property type="protein sequence ID" value="NYG08272.1"/>
    <property type="molecule type" value="Genomic_DNA"/>
</dbReference>
<comment type="caution">
    <text evidence="2">The sequence shown here is derived from an EMBL/GenBank/DDBJ whole genome shotgun (WGS) entry which is preliminary data.</text>
</comment>
<keyword evidence="2" id="KW-0378">Hydrolase</keyword>
<dbReference type="Proteomes" id="UP000573599">
    <property type="component" value="Unassembled WGS sequence"/>
</dbReference>
<keyword evidence="2" id="KW-0540">Nuclease</keyword>
<dbReference type="InterPro" id="IPR011335">
    <property type="entry name" value="Restrct_endonuc-II-like"/>
</dbReference>
<gene>
    <name evidence="2" type="ORF">BJ986_002759</name>
</gene>
<dbReference type="GO" id="GO:0004519">
    <property type="term" value="F:endonuclease activity"/>
    <property type="evidence" value="ECO:0007669"/>
    <property type="project" value="UniProtKB-KW"/>
</dbReference>